<sequence length="60" mass="6968">MIVAKLLARDFNNEYMHLLHTNEVKITCPQPTAWTLDGEFGGELNDVIVRVRHDELKLVY</sequence>
<dbReference type="AlphaFoldDB" id="J9GCE5"/>
<reference evidence="1" key="1">
    <citation type="journal article" date="2012" name="PLoS ONE">
        <title>Gene sets for utilization of primary and secondary nutrition supplies in the distal gut of endangered iberian lynx.</title>
        <authorList>
            <person name="Alcaide M."/>
            <person name="Messina E."/>
            <person name="Richter M."/>
            <person name="Bargiela R."/>
            <person name="Peplies J."/>
            <person name="Huws S.A."/>
            <person name="Newbold C.J."/>
            <person name="Golyshin P.N."/>
            <person name="Simon M.A."/>
            <person name="Lopez G."/>
            <person name="Yakimov M.M."/>
            <person name="Ferrer M."/>
        </authorList>
    </citation>
    <scope>NUCLEOTIDE SEQUENCE</scope>
</reference>
<proteinExistence type="predicted"/>
<accession>J9GCE5</accession>
<name>J9GCE5_9ZZZZ</name>
<comment type="caution">
    <text evidence="1">The sequence shown here is derived from an EMBL/GenBank/DDBJ whole genome shotgun (WGS) entry which is preliminary data.</text>
</comment>
<evidence type="ECO:0000313" key="1">
    <source>
        <dbReference type="EMBL" id="EJW97044.1"/>
    </source>
</evidence>
<gene>
    <name evidence="1" type="ORF">EVA_14848</name>
</gene>
<dbReference type="SUPFAM" id="SSF111331">
    <property type="entry name" value="NAD kinase/diacylglycerol kinase-like"/>
    <property type="match status" value="1"/>
</dbReference>
<protein>
    <submittedName>
        <fullName evidence="1">Uncharacterized protein</fullName>
    </submittedName>
</protein>
<dbReference type="Gene3D" id="2.60.200.40">
    <property type="match status" value="1"/>
</dbReference>
<organism evidence="1">
    <name type="scientific">gut metagenome</name>
    <dbReference type="NCBI Taxonomy" id="749906"/>
    <lineage>
        <taxon>unclassified sequences</taxon>
        <taxon>metagenomes</taxon>
        <taxon>organismal metagenomes</taxon>
    </lineage>
</organism>
<dbReference type="InterPro" id="IPR016064">
    <property type="entry name" value="NAD/diacylglycerol_kinase_sf"/>
</dbReference>
<dbReference type="EMBL" id="AMCI01004963">
    <property type="protein sequence ID" value="EJW97044.1"/>
    <property type="molecule type" value="Genomic_DNA"/>
</dbReference>